<name>A0ABD1E7M0_HYPHA</name>
<keyword evidence="2" id="KW-1185">Reference proteome</keyword>
<evidence type="ECO:0000313" key="2">
    <source>
        <dbReference type="Proteomes" id="UP001566132"/>
    </source>
</evidence>
<sequence>MKKDEQNGLKILVVGSRLLQVHRVFVRSISKIRSLKKAVRMITLRAVLIVAS</sequence>
<comment type="caution">
    <text evidence="1">The sequence shown here is derived from an EMBL/GenBank/DDBJ whole genome shotgun (WGS) entry which is preliminary data.</text>
</comment>
<gene>
    <name evidence="1" type="ORF">ABEB36_013645</name>
</gene>
<dbReference type="EMBL" id="JBDJPC010000011">
    <property type="protein sequence ID" value="KAL1489709.1"/>
    <property type="molecule type" value="Genomic_DNA"/>
</dbReference>
<evidence type="ECO:0000313" key="1">
    <source>
        <dbReference type="EMBL" id="KAL1489709.1"/>
    </source>
</evidence>
<accession>A0ABD1E7M0</accession>
<protein>
    <submittedName>
        <fullName evidence="1">Uncharacterized protein</fullName>
    </submittedName>
</protein>
<proteinExistence type="predicted"/>
<dbReference type="Proteomes" id="UP001566132">
    <property type="component" value="Unassembled WGS sequence"/>
</dbReference>
<organism evidence="1 2">
    <name type="scientific">Hypothenemus hampei</name>
    <name type="common">Coffee berry borer</name>
    <dbReference type="NCBI Taxonomy" id="57062"/>
    <lineage>
        <taxon>Eukaryota</taxon>
        <taxon>Metazoa</taxon>
        <taxon>Ecdysozoa</taxon>
        <taxon>Arthropoda</taxon>
        <taxon>Hexapoda</taxon>
        <taxon>Insecta</taxon>
        <taxon>Pterygota</taxon>
        <taxon>Neoptera</taxon>
        <taxon>Endopterygota</taxon>
        <taxon>Coleoptera</taxon>
        <taxon>Polyphaga</taxon>
        <taxon>Cucujiformia</taxon>
        <taxon>Curculionidae</taxon>
        <taxon>Scolytinae</taxon>
        <taxon>Hypothenemus</taxon>
    </lineage>
</organism>
<dbReference type="AlphaFoldDB" id="A0ABD1E7M0"/>
<reference evidence="1 2" key="1">
    <citation type="submission" date="2024-05" db="EMBL/GenBank/DDBJ databases">
        <title>Genetic variation in Jamaican populations of the coffee berry borer (Hypothenemus hampei).</title>
        <authorList>
            <person name="Errbii M."/>
            <person name="Myrie A."/>
        </authorList>
    </citation>
    <scope>NUCLEOTIDE SEQUENCE [LARGE SCALE GENOMIC DNA]</scope>
    <source>
        <strain evidence="1">JA-Hopewell-2020-01-JO</strain>
        <tissue evidence="1">Whole body</tissue>
    </source>
</reference>